<dbReference type="Proteomes" id="UP001055879">
    <property type="component" value="Linkage Group LG01"/>
</dbReference>
<gene>
    <name evidence="1" type="ORF">L6452_02369</name>
</gene>
<proteinExistence type="predicted"/>
<keyword evidence="2" id="KW-1185">Reference proteome</keyword>
<evidence type="ECO:0000313" key="2">
    <source>
        <dbReference type="Proteomes" id="UP001055879"/>
    </source>
</evidence>
<evidence type="ECO:0000313" key="1">
    <source>
        <dbReference type="EMBL" id="KAI3771210.1"/>
    </source>
</evidence>
<reference evidence="1 2" key="2">
    <citation type="journal article" date="2022" name="Mol. Ecol. Resour.">
        <title>The genomes of chicory, endive, great burdock and yacon provide insights into Asteraceae paleo-polyploidization history and plant inulin production.</title>
        <authorList>
            <person name="Fan W."/>
            <person name="Wang S."/>
            <person name="Wang H."/>
            <person name="Wang A."/>
            <person name="Jiang F."/>
            <person name="Liu H."/>
            <person name="Zhao H."/>
            <person name="Xu D."/>
            <person name="Zhang Y."/>
        </authorList>
    </citation>
    <scope>NUCLEOTIDE SEQUENCE [LARGE SCALE GENOMIC DNA]</scope>
    <source>
        <strain evidence="2">cv. Niubang</strain>
    </source>
</reference>
<protein>
    <submittedName>
        <fullName evidence="1">Uncharacterized protein</fullName>
    </submittedName>
</protein>
<organism evidence="1 2">
    <name type="scientific">Arctium lappa</name>
    <name type="common">Greater burdock</name>
    <name type="synonym">Lappa major</name>
    <dbReference type="NCBI Taxonomy" id="4217"/>
    <lineage>
        <taxon>Eukaryota</taxon>
        <taxon>Viridiplantae</taxon>
        <taxon>Streptophyta</taxon>
        <taxon>Embryophyta</taxon>
        <taxon>Tracheophyta</taxon>
        <taxon>Spermatophyta</taxon>
        <taxon>Magnoliopsida</taxon>
        <taxon>eudicotyledons</taxon>
        <taxon>Gunneridae</taxon>
        <taxon>Pentapetalae</taxon>
        <taxon>asterids</taxon>
        <taxon>campanulids</taxon>
        <taxon>Asterales</taxon>
        <taxon>Asteraceae</taxon>
        <taxon>Carduoideae</taxon>
        <taxon>Cardueae</taxon>
        <taxon>Arctiinae</taxon>
        <taxon>Arctium</taxon>
    </lineage>
</organism>
<comment type="caution">
    <text evidence="1">The sequence shown here is derived from an EMBL/GenBank/DDBJ whole genome shotgun (WGS) entry which is preliminary data.</text>
</comment>
<accession>A0ACB9FJ82</accession>
<sequence>MKVLKITRSSSKDFQGTSAEKSSLSLKSVQSQSEESKSVSEVSSDSETVSRKDIRELLIRDPSSEL</sequence>
<reference evidence="2" key="1">
    <citation type="journal article" date="2022" name="Mol. Ecol. Resour.">
        <title>The genomes of chicory, endive, great burdock and yacon provide insights into Asteraceae palaeo-polyploidization history and plant inulin production.</title>
        <authorList>
            <person name="Fan W."/>
            <person name="Wang S."/>
            <person name="Wang H."/>
            <person name="Wang A."/>
            <person name="Jiang F."/>
            <person name="Liu H."/>
            <person name="Zhao H."/>
            <person name="Xu D."/>
            <person name="Zhang Y."/>
        </authorList>
    </citation>
    <scope>NUCLEOTIDE SEQUENCE [LARGE SCALE GENOMIC DNA]</scope>
    <source>
        <strain evidence="2">cv. Niubang</strain>
    </source>
</reference>
<dbReference type="EMBL" id="CM042047">
    <property type="protein sequence ID" value="KAI3771210.1"/>
    <property type="molecule type" value="Genomic_DNA"/>
</dbReference>
<name>A0ACB9FJ82_ARCLA</name>